<name>A0A976N0R6_9VIRU</name>
<accession>A0A976N0R6</accession>
<proteinExistence type="predicted"/>
<sequence length="173" mass="18583">MTQIDYSSGAMPVGLSSEPVGDTWRGIGSDWFNAGNVADEDWLRDEQSKNNEYLRSMQSMNEQAKINDSLAQRAYERDREGRQTMYQDVMQSMKAAGLNPILAYQNAGSSISAPSASASASGSSSGHNRAAGSSAMNSLLDLVSGLFGLAMQVVLKKSAPPAQTKHVYMHKVG</sequence>
<protein>
    <submittedName>
        <fullName evidence="1">DNA pilot protein</fullName>
    </submittedName>
</protein>
<reference evidence="1" key="1">
    <citation type="submission" date="2022-02" db="EMBL/GenBank/DDBJ databases">
        <title>Towards deciphering the DNA virus diversity associated with rodent species in the families Cricetidae and Heteromyidae.</title>
        <authorList>
            <person name="Lund M."/>
            <person name="Larsen B.B."/>
            <person name="Gryseels S."/>
            <person name="Kraberger S."/>
            <person name="Rowsey D.M."/>
            <person name="Steger L."/>
            <person name="Yule K.M."/>
            <person name="Upham N.S."/>
            <person name="Worobey M."/>
            <person name="Van Doorslaer K."/>
            <person name="Varsani A."/>
        </authorList>
    </citation>
    <scope>NUCLEOTIDE SEQUENCE</scope>
    <source>
        <strain evidence="1">UA08Rod_5397</strain>
    </source>
</reference>
<organism evidence="1">
    <name type="scientific">Sigmofec virus UA08Rod_5397</name>
    <dbReference type="NCBI Taxonomy" id="2929423"/>
    <lineage>
        <taxon>Viruses</taxon>
        <taxon>Monodnaviria</taxon>
        <taxon>Sangervirae</taxon>
        <taxon>Phixviricota</taxon>
        <taxon>Malgrandaviricetes</taxon>
        <taxon>Petitvirales</taxon>
        <taxon>Microviridae</taxon>
    </lineage>
</organism>
<evidence type="ECO:0000313" key="1">
    <source>
        <dbReference type="EMBL" id="UPW41134.1"/>
    </source>
</evidence>
<dbReference type="EMBL" id="OM869548">
    <property type="protein sequence ID" value="UPW41134.1"/>
    <property type="molecule type" value="Genomic_DNA"/>
</dbReference>